<comment type="caution">
    <text evidence="8">The sequence shown here is derived from an EMBL/GenBank/DDBJ whole genome shotgun (WGS) entry which is preliminary data.</text>
</comment>
<dbReference type="PANTHER" id="PTHR30177">
    <property type="entry name" value="GLYCINE BETAINE/L-PROLINE TRANSPORT SYSTEM PERMEASE PROTEIN PROW"/>
    <property type="match status" value="1"/>
</dbReference>
<evidence type="ECO:0000256" key="2">
    <source>
        <dbReference type="ARBA" id="ARBA00022448"/>
    </source>
</evidence>
<keyword evidence="4 6" id="KW-1133">Transmembrane helix</keyword>
<dbReference type="InterPro" id="IPR051204">
    <property type="entry name" value="ABC_transp_perm/SBD"/>
</dbReference>
<comment type="subcellular location">
    <subcellularLocation>
        <location evidence="1 6">Cell membrane</location>
        <topology evidence="1 6">Multi-pass membrane protein</topology>
    </subcellularLocation>
</comment>
<dbReference type="CDD" id="cd06261">
    <property type="entry name" value="TM_PBP2"/>
    <property type="match status" value="1"/>
</dbReference>
<feature type="transmembrane region" description="Helical" evidence="6">
    <location>
        <begin position="352"/>
        <end position="375"/>
    </location>
</feature>
<feature type="transmembrane region" description="Helical" evidence="6">
    <location>
        <begin position="46"/>
        <end position="66"/>
    </location>
</feature>
<keyword evidence="9" id="KW-1185">Reference proteome</keyword>
<dbReference type="Gene3D" id="1.10.3720.10">
    <property type="entry name" value="MetI-like"/>
    <property type="match status" value="1"/>
</dbReference>
<evidence type="ECO:0000313" key="8">
    <source>
        <dbReference type="EMBL" id="MCZ8548109.1"/>
    </source>
</evidence>
<feature type="transmembrane region" description="Helical" evidence="6">
    <location>
        <begin position="78"/>
        <end position="98"/>
    </location>
</feature>
<organism evidence="8 9">
    <name type="scientific">Mesorhizobium qingshengii</name>
    <dbReference type="NCBI Taxonomy" id="1165689"/>
    <lineage>
        <taxon>Bacteria</taxon>
        <taxon>Pseudomonadati</taxon>
        <taxon>Pseudomonadota</taxon>
        <taxon>Alphaproteobacteria</taxon>
        <taxon>Hyphomicrobiales</taxon>
        <taxon>Phyllobacteriaceae</taxon>
        <taxon>Mesorhizobium</taxon>
    </lineage>
</organism>
<dbReference type="PROSITE" id="PS51257">
    <property type="entry name" value="PROKAR_LIPOPROTEIN"/>
    <property type="match status" value="1"/>
</dbReference>
<keyword evidence="2 6" id="KW-0813">Transport</keyword>
<keyword evidence="5 6" id="KW-0472">Membrane</keyword>
<dbReference type="RefSeq" id="WP_269908369.1">
    <property type="nucleotide sequence ID" value="NZ_JAPFQA010000021.1"/>
</dbReference>
<dbReference type="EMBL" id="JAPFQA010000021">
    <property type="protein sequence ID" value="MCZ8548109.1"/>
    <property type="molecule type" value="Genomic_DNA"/>
</dbReference>
<dbReference type="SUPFAM" id="SSF161098">
    <property type="entry name" value="MetI-like"/>
    <property type="match status" value="1"/>
</dbReference>
<evidence type="ECO:0000313" key="9">
    <source>
        <dbReference type="Proteomes" id="UP001152178"/>
    </source>
</evidence>
<evidence type="ECO:0000256" key="3">
    <source>
        <dbReference type="ARBA" id="ARBA00022692"/>
    </source>
</evidence>
<evidence type="ECO:0000256" key="4">
    <source>
        <dbReference type="ARBA" id="ARBA00022989"/>
    </source>
</evidence>
<dbReference type="InterPro" id="IPR000515">
    <property type="entry name" value="MetI-like"/>
</dbReference>
<feature type="transmembrane region" description="Helical" evidence="6">
    <location>
        <begin position="257"/>
        <end position="278"/>
    </location>
</feature>
<keyword evidence="3 6" id="KW-0812">Transmembrane</keyword>
<evidence type="ECO:0000259" key="7">
    <source>
        <dbReference type="PROSITE" id="PS50928"/>
    </source>
</evidence>
<feature type="transmembrane region" description="Helical" evidence="6">
    <location>
        <begin position="214"/>
        <end position="237"/>
    </location>
</feature>
<dbReference type="Pfam" id="PF00528">
    <property type="entry name" value="BPD_transp_1"/>
    <property type="match status" value="1"/>
</dbReference>
<evidence type="ECO:0000256" key="1">
    <source>
        <dbReference type="ARBA" id="ARBA00004651"/>
    </source>
</evidence>
<feature type="transmembrane region" description="Helical" evidence="6">
    <location>
        <begin position="180"/>
        <end position="202"/>
    </location>
</feature>
<feature type="transmembrane region" description="Helical" evidence="6">
    <location>
        <begin position="325"/>
        <end position="345"/>
    </location>
</feature>
<dbReference type="PANTHER" id="PTHR30177:SF30">
    <property type="entry name" value="GLYCINE BETAINE UPTAKE SYSTEM PERMEASE PROTEIN YEHY"/>
    <property type="match status" value="1"/>
</dbReference>
<comment type="similarity">
    <text evidence="6">Belongs to the binding-protein-dependent transport system permease family.</text>
</comment>
<feature type="transmembrane region" description="Helical" evidence="6">
    <location>
        <begin position="110"/>
        <end position="127"/>
    </location>
</feature>
<dbReference type="InterPro" id="IPR035906">
    <property type="entry name" value="MetI-like_sf"/>
</dbReference>
<reference evidence="8" key="1">
    <citation type="submission" date="2022-11" db="EMBL/GenBank/DDBJ databases">
        <authorList>
            <person name="Coimbra C."/>
        </authorList>
    </citation>
    <scope>NUCLEOTIDE SEQUENCE</scope>
    <source>
        <strain evidence="8">Jales19</strain>
    </source>
</reference>
<name>A0ABT4R3A3_9HYPH</name>
<protein>
    <submittedName>
        <fullName evidence="8">ABC transporter permease</fullName>
    </submittedName>
</protein>
<feature type="transmembrane region" description="Helical" evidence="6">
    <location>
        <begin position="299"/>
        <end position="319"/>
    </location>
</feature>
<sequence>MPIRFDKLGVVIAAIAGCAAFAAPFATFRANRIVPGQARSILEALPPAAGPLLLAIVVTAALVALFKTPQQLRLAASVAALAALALLIGVAGTFLTPAGNTFARISPASGFWILIFAFTLLLADVLTRLELSPWARVGVLVAASAAVGLLLISGSWNDLSILKEYANRADSFWAEGSKHVTLALGSLLAAVIIGLPLGILCHRVERLRASVLNVLNIIQTIPSIALFGLLIAPLGWIASHVPGAAALGIRGIGTAPAFVALFLYSLLPVVANTVVGLAGVPRAANDAARGMGMTDRQRLFGVEFPLAFPVILTGIRIVLVQNIGLATIAALIGGGGFGVFVFQGVGQTAMDLVLLGAVPTVALAFAAAIILDAVIEMTSTRRREASPA</sequence>
<feature type="domain" description="ABC transmembrane type-1" evidence="7">
    <location>
        <begin position="176"/>
        <end position="371"/>
    </location>
</feature>
<dbReference type="Proteomes" id="UP001152178">
    <property type="component" value="Unassembled WGS sequence"/>
</dbReference>
<proteinExistence type="inferred from homology"/>
<evidence type="ECO:0000256" key="6">
    <source>
        <dbReference type="RuleBase" id="RU363032"/>
    </source>
</evidence>
<feature type="transmembrane region" description="Helical" evidence="6">
    <location>
        <begin position="134"/>
        <end position="156"/>
    </location>
</feature>
<accession>A0ABT4R3A3</accession>
<evidence type="ECO:0000256" key="5">
    <source>
        <dbReference type="ARBA" id="ARBA00023136"/>
    </source>
</evidence>
<dbReference type="PROSITE" id="PS50928">
    <property type="entry name" value="ABC_TM1"/>
    <property type="match status" value="1"/>
</dbReference>
<gene>
    <name evidence="8" type="ORF">OOJ09_28365</name>
</gene>